<dbReference type="EMBL" id="PVNS01000007">
    <property type="protein sequence ID" value="PRO65667.1"/>
    <property type="molecule type" value="Genomic_DNA"/>
</dbReference>
<accession>A0A2P6MHB9</accession>
<organism evidence="1 2">
    <name type="scientific">Alkalicoccus urumqiensis</name>
    <name type="common">Bacillus urumqiensis</name>
    <dbReference type="NCBI Taxonomy" id="1548213"/>
    <lineage>
        <taxon>Bacteria</taxon>
        <taxon>Bacillati</taxon>
        <taxon>Bacillota</taxon>
        <taxon>Bacilli</taxon>
        <taxon>Bacillales</taxon>
        <taxon>Bacillaceae</taxon>
        <taxon>Alkalicoccus</taxon>
    </lineage>
</organism>
<protein>
    <submittedName>
        <fullName evidence="1">Uncharacterized protein</fullName>
    </submittedName>
</protein>
<gene>
    <name evidence="1" type="ORF">C6I21_09090</name>
</gene>
<reference evidence="1 2" key="1">
    <citation type="submission" date="2018-03" db="EMBL/GenBank/DDBJ databases">
        <title>Bacillus urumqiensis sp. nov., a moderately haloalkaliphilic bacterium isolated from a salt lake.</title>
        <authorList>
            <person name="Zhao B."/>
            <person name="Liao Z."/>
        </authorList>
    </citation>
    <scope>NUCLEOTIDE SEQUENCE [LARGE SCALE GENOMIC DNA]</scope>
    <source>
        <strain evidence="1 2">BZ-SZ-XJ18</strain>
    </source>
</reference>
<evidence type="ECO:0000313" key="2">
    <source>
        <dbReference type="Proteomes" id="UP000243650"/>
    </source>
</evidence>
<name>A0A2P6MHB9_ALKUR</name>
<evidence type="ECO:0000313" key="1">
    <source>
        <dbReference type="EMBL" id="PRO65667.1"/>
    </source>
</evidence>
<dbReference type="AlphaFoldDB" id="A0A2P6MHB9"/>
<proteinExistence type="predicted"/>
<dbReference type="Proteomes" id="UP000243650">
    <property type="component" value="Unassembled WGS sequence"/>
</dbReference>
<sequence length="143" mass="16624">MKIDMHRNKKSGVQRGCRFFCLVIGAAVFAAGGWGSGRFPEAADFLLEIRTFCMEKWYVFHEVDVRAFVTDVERRLTNVRRGVVIHSTMRSGRFFERRWTRNRCGQTCRSPLLPNGERFERRGADGVWRPVILVIVRNWETAG</sequence>
<keyword evidence="2" id="KW-1185">Reference proteome</keyword>
<comment type="caution">
    <text evidence="1">The sequence shown here is derived from an EMBL/GenBank/DDBJ whole genome shotgun (WGS) entry which is preliminary data.</text>
</comment>